<keyword evidence="9" id="KW-1185">Reference proteome</keyword>
<evidence type="ECO:0000313" key="9">
    <source>
        <dbReference type="Proteomes" id="UP000030747"/>
    </source>
</evidence>
<dbReference type="InterPro" id="IPR009000">
    <property type="entry name" value="Transl_B-barrel_sf"/>
</dbReference>
<dbReference type="Proteomes" id="UP000030747">
    <property type="component" value="Unassembled WGS sequence"/>
</dbReference>
<proteinExistence type="inferred from homology"/>
<dbReference type="InterPro" id="IPR054696">
    <property type="entry name" value="GTP-eEF1A_C"/>
</dbReference>
<dbReference type="SUPFAM" id="SSF50465">
    <property type="entry name" value="EF-Tu/eEF-1alpha/eIF2-gamma C-terminal domain"/>
    <property type="match status" value="1"/>
</dbReference>
<dbReference type="Pfam" id="PF00009">
    <property type="entry name" value="GTP_EFTU"/>
    <property type="match status" value="1"/>
</dbReference>
<sequence length="620" mass="65956">MSKYSFNTNAPEFIPGRPFVLPTYSSKEPQPSGAPVGHPEPQPGAPPVGPPEPQAAGAPLGTPEPQPAGAPLGAPEAAQVGELCKSLEAASVTEKTWEDEAEELAADPSSSALDAGCCSPRSPASCCAAAAAAAEVEGSDLEGEEGGPGGAPLGGPPGAPAGKTPRRGPDARPHLNIVFIGHVDAGKSTTCGNILFLTGGVDVRTIEKYEKEAKDKNRDSWFLAFVMDTNEEERQKGKTVEVGRAAFSTPNRRFTLLDAPGHKAFVPNMIEGAAQADVGVLIISARKGEFETGFEKGGQTREHTLLAKTLGVCQLVVAVNKMDESTCQWSEERYREIQRKTKTFFQNCGFIFGKNLSYIPISGLAGQNLKCHVSRPGSPCFEPRASWYSPEEPTLFEVLDSLNPPPRNPDAPLRIPILDGYKDNGVTALGKVEAGTVTYGMEALLLPQKKRVKVGGVFLDEAEVAAASVGENVRLKLLGCEEDALAAGAVLCSPARPCPVAARLLAYAKVLDLLEHRPLLTAGYACVMHVHTAREEVVLGRILEKQTRSSSVPAESSDGKKKKTNPQFVTSDCLVSVEIILSKPMCMEEYEACSQLGRFTLRDEGKTIAAGRVTKILEFA</sequence>
<accession>U6KIR1</accession>
<evidence type="ECO:0000256" key="3">
    <source>
        <dbReference type="ARBA" id="ARBA00022490"/>
    </source>
</evidence>
<feature type="region of interest" description="Disordered" evidence="6">
    <location>
        <begin position="94"/>
        <end position="115"/>
    </location>
</feature>
<dbReference type="FunFam" id="3.40.50.300:FF:001202">
    <property type="entry name" value="Translation elongation factor EF-1 subunit alpha"/>
    <property type="match status" value="1"/>
</dbReference>
<evidence type="ECO:0000313" key="8">
    <source>
        <dbReference type="EMBL" id="CDJ37895.1"/>
    </source>
</evidence>
<dbReference type="CDD" id="cd01883">
    <property type="entry name" value="EF1_alpha"/>
    <property type="match status" value="1"/>
</dbReference>
<dbReference type="Gene3D" id="2.40.30.10">
    <property type="entry name" value="Translation factors"/>
    <property type="match status" value="2"/>
</dbReference>
<feature type="compositionally biased region" description="Polar residues" evidence="6">
    <location>
        <begin position="1"/>
        <end position="10"/>
    </location>
</feature>
<evidence type="ECO:0000256" key="6">
    <source>
        <dbReference type="SAM" id="MobiDB-lite"/>
    </source>
</evidence>
<dbReference type="SUPFAM" id="SSF50447">
    <property type="entry name" value="Translation proteins"/>
    <property type="match status" value="1"/>
</dbReference>
<comment type="similarity">
    <text evidence="2">Belongs to the TRAFAC class translation factor GTPase superfamily. Classic translation factor GTPase family. EF-Tu/EF-1A subfamily.</text>
</comment>
<evidence type="ECO:0000256" key="1">
    <source>
        <dbReference type="ARBA" id="ARBA00004496"/>
    </source>
</evidence>
<evidence type="ECO:0000256" key="2">
    <source>
        <dbReference type="ARBA" id="ARBA00007249"/>
    </source>
</evidence>
<evidence type="ECO:0000256" key="5">
    <source>
        <dbReference type="ARBA" id="ARBA00023134"/>
    </source>
</evidence>
<dbReference type="OMA" id="IERYEEC"/>
<dbReference type="EMBL" id="HG673792">
    <property type="protein sequence ID" value="CDJ37895.1"/>
    <property type="molecule type" value="Genomic_DNA"/>
</dbReference>
<dbReference type="Pfam" id="PF22594">
    <property type="entry name" value="GTP-eEF1A_C"/>
    <property type="match status" value="1"/>
</dbReference>
<dbReference type="Gene3D" id="3.40.50.300">
    <property type="entry name" value="P-loop containing nucleotide triphosphate hydrolases"/>
    <property type="match status" value="1"/>
</dbReference>
<dbReference type="VEuPathDB" id="ToxoDB:ETH_00001030"/>
<dbReference type="InterPro" id="IPR000795">
    <property type="entry name" value="T_Tr_GTP-bd_dom"/>
</dbReference>
<feature type="compositionally biased region" description="Pro residues" evidence="6">
    <location>
        <begin position="38"/>
        <end position="53"/>
    </location>
</feature>
<dbReference type="CDD" id="cd03704">
    <property type="entry name" value="eRF3_C_III"/>
    <property type="match status" value="1"/>
</dbReference>
<feature type="domain" description="Tr-type G" evidence="7">
    <location>
        <begin position="172"/>
        <end position="407"/>
    </location>
</feature>
<dbReference type="InterPro" id="IPR050100">
    <property type="entry name" value="TRAFAC_GTPase_members"/>
</dbReference>
<keyword evidence="4" id="KW-0547">Nucleotide-binding</keyword>
<evidence type="ECO:0000256" key="4">
    <source>
        <dbReference type="ARBA" id="ARBA00022741"/>
    </source>
</evidence>
<feature type="compositionally biased region" description="Low complexity" evidence="6">
    <location>
        <begin position="106"/>
        <end position="115"/>
    </location>
</feature>
<organism evidence="8 9">
    <name type="scientific">Eimeria tenella</name>
    <name type="common">Coccidian parasite</name>
    <dbReference type="NCBI Taxonomy" id="5802"/>
    <lineage>
        <taxon>Eukaryota</taxon>
        <taxon>Sar</taxon>
        <taxon>Alveolata</taxon>
        <taxon>Apicomplexa</taxon>
        <taxon>Conoidasida</taxon>
        <taxon>Coccidia</taxon>
        <taxon>Eucoccidiorida</taxon>
        <taxon>Eimeriorina</taxon>
        <taxon>Eimeriidae</taxon>
        <taxon>Eimeria</taxon>
    </lineage>
</organism>
<dbReference type="OrthoDB" id="342024at2759"/>
<keyword evidence="3" id="KW-0963">Cytoplasm</keyword>
<reference evidence="8" key="1">
    <citation type="submission" date="2013-10" db="EMBL/GenBank/DDBJ databases">
        <title>Genomic analysis of the causative agents of coccidiosis in chickens.</title>
        <authorList>
            <person name="Reid A.J."/>
            <person name="Blake D."/>
            <person name="Billington K."/>
            <person name="Browne H."/>
            <person name="Dunn M."/>
            <person name="Hung S."/>
            <person name="Kawahara F."/>
            <person name="Miranda-Saavedra D."/>
            <person name="Mourier T."/>
            <person name="Nagra H."/>
            <person name="Otto T.D."/>
            <person name="Rawlings N."/>
            <person name="Sanchez A."/>
            <person name="Sanders M."/>
            <person name="Subramaniam C."/>
            <person name="Tay Y."/>
            <person name="Dear P."/>
            <person name="Doerig C."/>
            <person name="Gruber A."/>
            <person name="Parkinson J."/>
            <person name="Shirley M."/>
            <person name="Wan K.L."/>
            <person name="Berriman M."/>
            <person name="Tomley F."/>
            <person name="Pain A."/>
        </authorList>
    </citation>
    <scope>NUCLEOTIDE SEQUENCE [LARGE SCALE GENOMIC DNA]</scope>
    <source>
        <strain evidence="8">Houghton</strain>
    </source>
</reference>
<evidence type="ECO:0000259" key="7">
    <source>
        <dbReference type="PROSITE" id="PS51722"/>
    </source>
</evidence>
<feature type="region of interest" description="Disordered" evidence="6">
    <location>
        <begin position="138"/>
        <end position="171"/>
    </location>
</feature>
<feature type="compositionally biased region" description="Low complexity" evidence="6">
    <location>
        <begin position="69"/>
        <end position="79"/>
    </location>
</feature>
<dbReference type="PANTHER" id="PTHR23115">
    <property type="entry name" value="TRANSLATION FACTOR"/>
    <property type="match status" value="1"/>
</dbReference>
<feature type="region of interest" description="Disordered" evidence="6">
    <location>
        <begin position="1"/>
        <end position="79"/>
    </location>
</feature>
<dbReference type="InterPro" id="IPR031157">
    <property type="entry name" value="G_TR_CS"/>
</dbReference>
<name>U6KIR1_EIMTE</name>
<dbReference type="VEuPathDB" id="ToxoDB:ETH2_1410800"/>
<dbReference type="GO" id="GO:0005737">
    <property type="term" value="C:cytoplasm"/>
    <property type="evidence" value="ECO:0007669"/>
    <property type="project" value="UniProtKB-SubCell"/>
</dbReference>
<dbReference type="GO" id="GO:0003924">
    <property type="term" value="F:GTPase activity"/>
    <property type="evidence" value="ECO:0007669"/>
    <property type="project" value="InterPro"/>
</dbReference>
<dbReference type="PROSITE" id="PS51722">
    <property type="entry name" value="G_TR_2"/>
    <property type="match status" value="1"/>
</dbReference>
<keyword evidence="5" id="KW-0342">GTP-binding</keyword>
<dbReference type="GO" id="GO:0005525">
    <property type="term" value="F:GTP binding"/>
    <property type="evidence" value="ECO:0007669"/>
    <property type="project" value="UniProtKB-KW"/>
</dbReference>
<dbReference type="InterPro" id="IPR027417">
    <property type="entry name" value="P-loop_NTPase"/>
</dbReference>
<dbReference type="PRINTS" id="PR00315">
    <property type="entry name" value="ELONGATNFCT"/>
</dbReference>
<dbReference type="CDD" id="cd04089">
    <property type="entry name" value="eRF3_II"/>
    <property type="match status" value="1"/>
</dbReference>
<dbReference type="AlphaFoldDB" id="U6KIR1"/>
<dbReference type="FunFam" id="2.40.30.10:FF:000020">
    <property type="entry name" value="Translation elongation factor EF-1"/>
    <property type="match status" value="1"/>
</dbReference>
<dbReference type="GeneID" id="25249425"/>
<dbReference type="PROSITE" id="PS00301">
    <property type="entry name" value="G_TR_1"/>
    <property type="match status" value="1"/>
</dbReference>
<dbReference type="RefSeq" id="XP_013228733.1">
    <property type="nucleotide sequence ID" value="XM_013373279.1"/>
</dbReference>
<gene>
    <name evidence="8" type="ORF">ETH_00001030</name>
</gene>
<protein>
    <submittedName>
        <fullName evidence="8">G1 to S phase transition protein, putative</fullName>
    </submittedName>
</protein>
<dbReference type="SUPFAM" id="SSF52540">
    <property type="entry name" value="P-loop containing nucleoside triphosphate hydrolases"/>
    <property type="match status" value="1"/>
</dbReference>
<comment type="subcellular location">
    <subcellularLocation>
        <location evidence="1">Cytoplasm</location>
    </subcellularLocation>
</comment>
<reference evidence="8" key="2">
    <citation type="submission" date="2013-10" db="EMBL/GenBank/DDBJ databases">
        <authorList>
            <person name="Aslett M."/>
        </authorList>
    </citation>
    <scope>NUCLEOTIDE SEQUENCE [LARGE SCALE GENOMIC DNA]</scope>
    <source>
        <strain evidence="8">Houghton</strain>
    </source>
</reference>
<dbReference type="InterPro" id="IPR009001">
    <property type="entry name" value="Transl_elong_EF1A/Init_IF2_C"/>
</dbReference>